<dbReference type="SUPFAM" id="SSF54593">
    <property type="entry name" value="Glyoxalase/Bleomycin resistance protein/Dihydroxybiphenyl dioxygenase"/>
    <property type="match status" value="1"/>
</dbReference>
<name>A0ABY5RQV2_9HYPH</name>
<protein>
    <submittedName>
        <fullName evidence="2">VOC family protein</fullName>
    </submittedName>
</protein>
<organism evidence="2 3">
    <name type="scientific">Microvirga terrae</name>
    <dbReference type="NCBI Taxonomy" id="2740529"/>
    <lineage>
        <taxon>Bacteria</taxon>
        <taxon>Pseudomonadati</taxon>
        <taxon>Pseudomonadota</taxon>
        <taxon>Alphaproteobacteria</taxon>
        <taxon>Hyphomicrobiales</taxon>
        <taxon>Methylobacteriaceae</taxon>
        <taxon>Microvirga</taxon>
    </lineage>
</organism>
<sequence>MYSHTTIGTNDLTRARGFYDAVLAPLGLEVRFSDDTMIGWGQPGGRPQFLVVRPFDGRKPSPGNGSMIALLAPRRSLVDACYAAAMGNGGTDEGAPGLRPHYHADYYGAYFRDPEGNKICIVSHHAEEALVKARNHPHMSA</sequence>
<proteinExistence type="predicted"/>
<dbReference type="Pfam" id="PF00903">
    <property type="entry name" value="Glyoxalase"/>
    <property type="match status" value="1"/>
</dbReference>
<dbReference type="EMBL" id="CP102845">
    <property type="protein sequence ID" value="UVF18172.1"/>
    <property type="molecule type" value="Genomic_DNA"/>
</dbReference>
<dbReference type="RefSeq" id="WP_173949229.1">
    <property type="nucleotide sequence ID" value="NZ_CP102845.1"/>
</dbReference>
<evidence type="ECO:0000259" key="1">
    <source>
        <dbReference type="PROSITE" id="PS51819"/>
    </source>
</evidence>
<dbReference type="PANTHER" id="PTHR35006">
    <property type="entry name" value="GLYOXALASE FAMILY PROTEIN (AFU_ORTHOLOGUE AFUA_5G14830)"/>
    <property type="match status" value="1"/>
</dbReference>
<dbReference type="InterPro" id="IPR004360">
    <property type="entry name" value="Glyas_Fos-R_dOase_dom"/>
</dbReference>
<reference evidence="2" key="1">
    <citation type="submission" date="2022-08" db="EMBL/GenBank/DDBJ databases">
        <title>Microvirga terrae sp. nov., isolated from soil.</title>
        <authorList>
            <person name="Kim K.H."/>
            <person name="Seo Y.L."/>
            <person name="Kim J.M."/>
            <person name="Lee J.K."/>
            <person name="Han D.M."/>
            <person name="Jeon C.O."/>
        </authorList>
    </citation>
    <scope>NUCLEOTIDE SEQUENCE</scope>
    <source>
        <strain evidence="2">R24</strain>
    </source>
</reference>
<dbReference type="CDD" id="cd07262">
    <property type="entry name" value="VOC_like"/>
    <property type="match status" value="1"/>
</dbReference>
<accession>A0ABY5RQV2</accession>
<dbReference type="InterPro" id="IPR037523">
    <property type="entry name" value="VOC_core"/>
</dbReference>
<evidence type="ECO:0000313" key="3">
    <source>
        <dbReference type="Proteomes" id="UP001017257"/>
    </source>
</evidence>
<evidence type="ECO:0000313" key="2">
    <source>
        <dbReference type="EMBL" id="UVF18172.1"/>
    </source>
</evidence>
<feature type="domain" description="VOC" evidence="1">
    <location>
        <begin position="1"/>
        <end position="124"/>
    </location>
</feature>
<dbReference type="PROSITE" id="PS51819">
    <property type="entry name" value="VOC"/>
    <property type="match status" value="1"/>
</dbReference>
<dbReference type="Proteomes" id="UP001017257">
    <property type="component" value="Chromosome"/>
</dbReference>
<dbReference type="Gene3D" id="3.10.180.10">
    <property type="entry name" value="2,3-Dihydroxybiphenyl 1,2-Dioxygenase, domain 1"/>
    <property type="match status" value="1"/>
</dbReference>
<dbReference type="PANTHER" id="PTHR35006:SF1">
    <property type="entry name" value="BLL2941 PROTEIN"/>
    <property type="match status" value="1"/>
</dbReference>
<dbReference type="InterPro" id="IPR029068">
    <property type="entry name" value="Glyas_Bleomycin-R_OHBP_Dase"/>
</dbReference>
<keyword evidence="3" id="KW-1185">Reference proteome</keyword>
<gene>
    <name evidence="2" type="ORF">HPT29_016840</name>
</gene>